<feature type="region of interest" description="Disordered" evidence="1">
    <location>
        <begin position="127"/>
        <end position="150"/>
    </location>
</feature>
<evidence type="ECO:0000313" key="3">
    <source>
        <dbReference type="Proteomes" id="UP000574390"/>
    </source>
</evidence>
<dbReference type="AlphaFoldDB" id="A0A7J6RSA7"/>
<dbReference type="EMBL" id="JABANM010020190">
    <property type="protein sequence ID" value="KAF4723261.1"/>
    <property type="molecule type" value="Genomic_DNA"/>
</dbReference>
<accession>A0A7J6RSA7</accession>
<organism evidence="2 3">
    <name type="scientific">Perkinsus olseni</name>
    <name type="common">Perkinsus atlanticus</name>
    <dbReference type="NCBI Taxonomy" id="32597"/>
    <lineage>
        <taxon>Eukaryota</taxon>
        <taxon>Sar</taxon>
        <taxon>Alveolata</taxon>
        <taxon>Perkinsozoa</taxon>
        <taxon>Perkinsea</taxon>
        <taxon>Perkinsida</taxon>
        <taxon>Perkinsidae</taxon>
        <taxon>Perkinsus</taxon>
    </lineage>
</organism>
<evidence type="ECO:0000256" key="1">
    <source>
        <dbReference type="SAM" id="MobiDB-lite"/>
    </source>
</evidence>
<comment type="caution">
    <text evidence="2">The sequence shown here is derived from an EMBL/GenBank/DDBJ whole genome shotgun (WGS) entry which is preliminary data.</text>
</comment>
<sequence length="150" mass="16305">MDPDHVAFDPQCYDEEVAKIRSAKESMLREAAAKLNKDYKNLTASEAVAAMLQVQPPNCPLKCSGIITDKANQGPHDIDQLEFPTASAMAGTGSDSDKIDYDDHPFTVLSVEDSILRLPFYMGEEFADESTDDPRGSGVELSLMDVTTGS</sequence>
<reference evidence="2 3" key="1">
    <citation type="submission" date="2020-04" db="EMBL/GenBank/DDBJ databases">
        <title>Perkinsus olseni comparative genomics.</title>
        <authorList>
            <person name="Bogema D.R."/>
        </authorList>
    </citation>
    <scope>NUCLEOTIDE SEQUENCE [LARGE SCALE GENOMIC DNA]</scope>
    <source>
        <strain evidence="2">ATCC PRA-205</strain>
    </source>
</reference>
<name>A0A7J6RSA7_PEROL</name>
<gene>
    <name evidence="2" type="ORF">FOZ62_026150</name>
</gene>
<dbReference type="Proteomes" id="UP000574390">
    <property type="component" value="Unassembled WGS sequence"/>
</dbReference>
<protein>
    <submittedName>
        <fullName evidence="2">Uncharacterized protein</fullName>
    </submittedName>
</protein>
<proteinExistence type="predicted"/>
<evidence type="ECO:0000313" key="2">
    <source>
        <dbReference type="EMBL" id="KAF4723261.1"/>
    </source>
</evidence>